<dbReference type="InterPro" id="IPR019492">
    <property type="entry name" value="Cyclo-malto-dextrinase_C"/>
</dbReference>
<dbReference type="Gene3D" id="3.20.20.80">
    <property type="entry name" value="Glycosidases"/>
    <property type="match status" value="1"/>
</dbReference>
<keyword evidence="2" id="KW-0326">Glycosidase</keyword>
<accession>A0A3B7MMD6</accession>
<dbReference type="Pfam" id="PF00128">
    <property type="entry name" value="Alpha-amylase"/>
    <property type="match status" value="1"/>
</dbReference>
<dbReference type="PANTHER" id="PTHR10357">
    <property type="entry name" value="ALPHA-AMYLASE FAMILY MEMBER"/>
    <property type="match status" value="1"/>
</dbReference>
<keyword evidence="1" id="KW-0378">Hydrolase</keyword>
<dbReference type="OrthoDB" id="9806009at2"/>
<dbReference type="AlphaFoldDB" id="A0A3B7MMD6"/>
<keyword evidence="5" id="KW-1185">Reference proteome</keyword>
<dbReference type="InterPro" id="IPR015171">
    <property type="entry name" value="Cyc-maltodext_N"/>
</dbReference>
<name>A0A3B7MMD6_9BACT</name>
<dbReference type="Pfam" id="PF09087">
    <property type="entry name" value="Cyc-maltodext_N"/>
    <property type="match status" value="1"/>
</dbReference>
<protein>
    <submittedName>
        <fullName evidence="4">Alpha-amylase</fullName>
    </submittedName>
</protein>
<dbReference type="Gene3D" id="2.60.40.1180">
    <property type="entry name" value="Golgi alpha-mannosidase II"/>
    <property type="match status" value="1"/>
</dbReference>
<dbReference type="InterPro" id="IPR013780">
    <property type="entry name" value="Glyco_hydro_b"/>
</dbReference>
<dbReference type="CDD" id="cd11340">
    <property type="entry name" value="AmyAc_bac_CMD_like_3"/>
    <property type="match status" value="1"/>
</dbReference>
<dbReference type="SUPFAM" id="SSF51011">
    <property type="entry name" value="Glycosyl hydrolase domain"/>
    <property type="match status" value="1"/>
</dbReference>
<organism evidence="4 5">
    <name type="scientific">Paraflavitalea soli</name>
    <dbReference type="NCBI Taxonomy" id="2315862"/>
    <lineage>
        <taxon>Bacteria</taxon>
        <taxon>Pseudomonadati</taxon>
        <taxon>Bacteroidota</taxon>
        <taxon>Chitinophagia</taxon>
        <taxon>Chitinophagales</taxon>
        <taxon>Chitinophagaceae</taxon>
        <taxon>Paraflavitalea</taxon>
    </lineage>
</organism>
<dbReference type="SMART" id="SM00642">
    <property type="entry name" value="Aamy"/>
    <property type="match status" value="1"/>
</dbReference>
<dbReference type="SUPFAM" id="SSF81296">
    <property type="entry name" value="E set domains"/>
    <property type="match status" value="1"/>
</dbReference>
<dbReference type="InterPro" id="IPR017853">
    <property type="entry name" value="GH"/>
</dbReference>
<evidence type="ECO:0000256" key="1">
    <source>
        <dbReference type="ARBA" id="ARBA00022801"/>
    </source>
</evidence>
<dbReference type="Proteomes" id="UP000263900">
    <property type="component" value="Chromosome"/>
</dbReference>
<feature type="domain" description="Glycosyl hydrolase family 13 catalytic" evidence="3">
    <location>
        <begin position="155"/>
        <end position="552"/>
    </location>
</feature>
<evidence type="ECO:0000313" key="4">
    <source>
        <dbReference type="EMBL" id="AXY74463.1"/>
    </source>
</evidence>
<evidence type="ECO:0000259" key="3">
    <source>
        <dbReference type="SMART" id="SM00642"/>
    </source>
</evidence>
<evidence type="ECO:0000256" key="2">
    <source>
        <dbReference type="ARBA" id="ARBA00023295"/>
    </source>
</evidence>
<sequence>MSFAHCFIHSSRLAARRSKLIARSFFILLSILLSAQLAFSQSDLKVYPTHWWTGMKNRKLQLMVHKPSGLTTSKTAVVSNSTDVRILKYYKPANNHYLFIDVEIAANAHPGSKNIRIANPALNESYTINYELKARSKENGKTRIKGITSEDLIYLIMPDRFSNGDPSNDRVAGMKDQSLNREKIFDRHGGDLKGIENHLDYLQDLGVTALWLNPVLQNDMPQRTEHGYAATDHYTIEPRLGGAPAYHSLSNALHKRGMKLIQDAVYNHVGIEHFLFRDLPDSSWFHFWSTYTNTTYKDQVLMDPYAAAIDKKKMSDGWFVPSMPDLNQHNPYVANFLIQHAIWCTEEFGLDGWRIDTYAYNDLPFMNRCNKALLDEYPQLHIFGETWVHGVPNQSYFTENVYQLPFKSNLPAVTDFQMNLYGIVPALNQRFGWTEGVNRLYLTASNDFVYKDPMKQVIFLDNHDLSRFLSVVGEDVQKLKIGLAWLLTFRGVPQLYYGTEIKMKNFADPDGLVRLDFPGGWAGDSANKFTVAGRTASEDSLFNYTRTLAQFRKQSSAIKTGKMMQYVPEDGVYVYFRYDARQTVMCIMNPGDKEIEFTTARFEQRLKGFTKAKDIITGQTATIKDKMKVPAKTQLVLELN</sequence>
<dbReference type="PANTHER" id="PTHR10357:SF210">
    <property type="entry name" value="MALTODEXTRIN GLUCOSIDASE"/>
    <property type="match status" value="1"/>
</dbReference>
<gene>
    <name evidence="4" type="ORF">D3H65_10945</name>
</gene>
<dbReference type="InterPro" id="IPR014756">
    <property type="entry name" value="Ig_E-set"/>
</dbReference>
<dbReference type="KEGG" id="pseg:D3H65_10945"/>
<dbReference type="EMBL" id="CP032157">
    <property type="protein sequence ID" value="AXY74463.1"/>
    <property type="molecule type" value="Genomic_DNA"/>
</dbReference>
<dbReference type="InterPro" id="IPR006047">
    <property type="entry name" value="GH13_cat_dom"/>
</dbReference>
<evidence type="ECO:0000313" key="5">
    <source>
        <dbReference type="Proteomes" id="UP000263900"/>
    </source>
</evidence>
<dbReference type="GO" id="GO:0005975">
    <property type="term" value="P:carbohydrate metabolic process"/>
    <property type="evidence" value="ECO:0007669"/>
    <property type="project" value="InterPro"/>
</dbReference>
<dbReference type="Gene3D" id="2.60.40.10">
    <property type="entry name" value="Immunoglobulins"/>
    <property type="match status" value="1"/>
</dbReference>
<dbReference type="Pfam" id="PF10438">
    <property type="entry name" value="Cyc-maltodext_C"/>
    <property type="match status" value="1"/>
</dbReference>
<proteinExistence type="predicted"/>
<dbReference type="SUPFAM" id="SSF51445">
    <property type="entry name" value="(Trans)glycosidases"/>
    <property type="match status" value="1"/>
</dbReference>
<reference evidence="4 5" key="1">
    <citation type="submission" date="2018-09" db="EMBL/GenBank/DDBJ databases">
        <title>Genome sequencing of strain 6GH32-13.</title>
        <authorList>
            <person name="Weon H.-Y."/>
            <person name="Heo J."/>
            <person name="Kwon S.-W."/>
        </authorList>
    </citation>
    <scope>NUCLEOTIDE SEQUENCE [LARGE SCALE GENOMIC DNA]</scope>
    <source>
        <strain evidence="4 5">5GH32-13</strain>
    </source>
</reference>
<dbReference type="GO" id="GO:0016798">
    <property type="term" value="F:hydrolase activity, acting on glycosyl bonds"/>
    <property type="evidence" value="ECO:0007669"/>
    <property type="project" value="UniProtKB-KW"/>
</dbReference>
<dbReference type="InterPro" id="IPR013783">
    <property type="entry name" value="Ig-like_fold"/>
</dbReference>